<dbReference type="EMBL" id="JAJSOF020000036">
    <property type="protein sequence ID" value="KAJ4428871.1"/>
    <property type="molecule type" value="Genomic_DNA"/>
</dbReference>
<protein>
    <submittedName>
        <fullName evidence="1">Uncharacterized protein</fullName>
    </submittedName>
</protein>
<proteinExistence type="predicted"/>
<keyword evidence="2" id="KW-1185">Reference proteome</keyword>
<reference evidence="1 2" key="1">
    <citation type="journal article" date="2022" name="Allergy">
        <title>Genome assembly and annotation of Periplaneta americana reveal a comprehensive cockroach allergen profile.</title>
        <authorList>
            <person name="Wang L."/>
            <person name="Xiong Q."/>
            <person name="Saelim N."/>
            <person name="Wang L."/>
            <person name="Nong W."/>
            <person name="Wan A.T."/>
            <person name="Shi M."/>
            <person name="Liu X."/>
            <person name="Cao Q."/>
            <person name="Hui J.H.L."/>
            <person name="Sookrung N."/>
            <person name="Leung T.F."/>
            <person name="Tungtrongchitr A."/>
            <person name="Tsui S.K.W."/>
        </authorList>
    </citation>
    <scope>NUCLEOTIDE SEQUENCE [LARGE SCALE GENOMIC DNA]</scope>
    <source>
        <strain evidence="1">PWHHKU_190912</strain>
    </source>
</reference>
<comment type="caution">
    <text evidence="1">The sequence shown here is derived from an EMBL/GenBank/DDBJ whole genome shotgun (WGS) entry which is preliminary data.</text>
</comment>
<evidence type="ECO:0000313" key="1">
    <source>
        <dbReference type="EMBL" id="KAJ4428871.1"/>
    </source>
</evidence>
<gene>
    <name evidence="1" type="ORF">ANN_25864</name>
</gene>
<sequence>MAGLCEGGNEPPSSLKAIRIAHVIFEEVTGPISALFSKCSRAPSVEQRNSRSETSGSTGLELTILYSSISFNPEDEEDEHPHKRRWITNFMTWLKPEKI</sequence>
<organism evidence="1 2">
    <name type="scientific">Periplaneta americana</name>
    <name type="common">American cockroach</name>
    <name type="synonym">Blatta americana</name>
    <dbReference type="NCBI Taxonomy" id="6978"/>
    <lineage>
        <taxon>Eukaryota</taxon>
        <taxon>Metazoa</taxon>
        <taxon>Ecdysozoa</taxon>
        <taxon>Arthropoda</taxon>
        <taxon>Hexapoda</taxon>
        <taxon>Insecta</taxon>
        <taxon>Pterygota</taxon>
        <taxon>Neoptera</taxon>
        <taxon>Polyneoptera</taxon>
        <taxon>Dictyoptera</taxon>
        <taxon>Blattodea</taxon>
        <taxon>Blattoidea</taxon>
        <taxon>Blattidae</taxon>
        <taxon>Blattinae</taxon>
        <taxon>Periplaneta</taxon>
    </lineage>
</organism>
<evidence type="ECO:0000313" key="2">
    <source>
        <dbReference type="Proteomes" id="UP001148838"/>
    </source>
</evidence>
<name>A0ABQ8S4S6_PERAM</name>
<accession>A0ABQ8S4S6</accession>
<dbReference type="Proteomes" id="UP001148838">
    <property type="component" value="Unassembled WGS sequence"/>
</dbReference>